<sequence length="12" mass="1446">MWVGREGARRVE</sequence>
<dbReference type="EMBL" id="GBRH01281936">
    <property type="protein sequence ID" value="JAD15959.1"/>
    <property type="molecule type" value="Transcribed_RNA"/>
</dbReference>
<proteinExistence type="predicted"/>
<evidence type="ECO:0000313" key="1">
    <source>
        <dbReference type="EMBL" id="JAD15959.1"/>
    </source>
</evidence>
<reference evidence="1" key="2">
    <citation type="journal article" date="2015" name="Data Brief">
        <title>Shoot transcriptome of the giant reed, Arundo donax.</title>
        <authorList>
            <person name="Barrero R.A."/>
            <person name="Guerrero F.D."/>
            <person name="Moolhuijzen P."/>
            <person name="Goolsby J.A."/>
            <person name="Tidwell J."/>
            <person name="Bellgard S.E."/>
            <person name="Bellgard M.I."/>
        </authorList>
    </citation>
    <scope>NUCLEOTIDE SEQUENCE</scope>
    <source>
        <tissue evidence="1">Shoot tissue taken approximately 20 cm above the soil surface</tissue>
    </source>
</reference>
<accession>A0A0A8XQ37</accession>
<protein>
    <submittedName>
        <fullName evidence="1">Uncharacterized protein</fullName>
    </submittedName>
</protein>
<name>A0A0A8XQ37_ARUDO</name>
<reference evidence="1" key="1">
    <citation type="submission" date="2014-09" db="EMBL/GenBank/DDBJ databases">
        <authorList>
            <person name="Magalhaes I.L.F."/>
            <person name="Oliveira U."/>
            <person name="Santos F.R."/>
            <person name="Vidigal T.H.D.A."/>
            <person name="Brescovit A.D."/>
            <person name="Santos A.J."/>
        </authorList>
    </citation>
    <scope>NUCLEOTIDE SEQUENCE</scope>
    <source>
        <tissue evidence="1">Shoot tissue taken approximately 20 cm above the soil surface</tissue>
    </source>
</reference>
<organism evidence="1">
    <name type="scientific">Arundo donax</name>
    <name type="common">Giant reed</name>
    <name type="synonym">Donax arundinaceus</name>
    <dbReference type="NCBI Taxonomy" id="35708"/>
    <lineage>
        <taxon>Eukaryota</taxon>
        <taxon>Viridiplantae</taxon>
        <taxon>Streptophyta</taxon>
        <taxon>Embryophyta</taxon>
        <taxon>Tracheophyta</taxon>
        <taxon>Spermatophyta</taxon>
        <taxon>Magnoliopsida</taxon>
        <taxon>Liliopsida</taxon>
        <taxon>Poales</taxon>
        <taxon>Poaceae</taxon>
        <taxon>PACMAD clade</taxon>
        <taxon>Arundinoideae</taxon>
        <taxon>Arundineae</taxon>
        <taxon>Arundo</taxon>
    </lineage>
</organism>